<feature type="domain" description="Nitroreductase" evidence="4">
    <location>
        <begin position="63"/>
        <end position="146"/>
    </location>
</feature>
<name>A0A415PA86_9FIRM</name>
<reference evidence="5 6" key="1">
    <citation type="submission" date="2018-08" db="EMBL/GenBank/DDBJ databases">
        <title>A genome reference for cultivated species of the human gut microbiota.</title>
        <authorList>
            <person name="Zou Y."/>
            <person name="Xue W."/>
            <person name="Luo G."/>
        </authorList>
    </citation>
    <scope>NUCLEOTIDE SEQUENCE [LARGE SCALE GENOMIC DNA]</scope>
    <source>
        <strain evidence="5 6">AF35-6BH</strain>
    </source>
</reference>
<dbReference type="EMBL" id="QRPK01000036">
    <property type="protein sequence ID" value="RHM09539.1"/>
    <property type="molecule type" value="Genomic_DNA"/>
</dbReference>
<dbReference type="CDD" id="cd02150">
    <property type="entry name" value="nitroreductase"/>
    <property type="match status" value="1"/>
</dbReference>
<dbReference type="Proteomes" id="UP000284868">
    <property type="component" value="Unassembled WGS sequence"/>
</dbReference>
<keyword evidence="1" id="KW-0285">Flavoprotein</keyword>
<comment type="caution">
    <text evidence="5">The sequence shown here is derived from an EMBL/GenBank/DDBJ whole genome shotgun (WGS) entry which is preliminary data.</text>
</comment>
<keyword evidence="6" id="KW-1185">Reference proteome</keyword>
<dbReference type="InterPro" id="IPR000415">
    <property type="entry name" value="Nitroreductase-like"/>
</dbReference>
<keyword evidence="3" id="KW-0560">Oxidoreductase</keyword>
<dbReference type="SUPFAM" id="SSF55469">
    <property type="entry name" value="FMN-dependent nitroreductase-like"/>
    <property type="match status" value="1"/>
</dbReference>
<dbReference type="Pfam" id="PF00881">
    <property type="entry name" value="Nitroreductase"/>
    <property type="match status" value="2"/>
</dbReference>
<protein>
    <submittedName>
        <fullName evidence="5">Nitroreductase family protein</fullName>
    </submittedName>
</protein>
<dbReference type="GO" id="GO:0016491">
    <property type="term" value="F:oxidoreductase activity"/>
    <property type="evidence" value="ECO:0007669"/>
    <property type="project" value="UniProtKB-KW"/>
</dbReference>
<dbReference type="PANTHER" id="PTHR23026">
    <property type="entry name" value="NADPH NITROREDUCTASE"/>
    <property type="match status" value="1"/>
</dbReference>
<evidence type="ECO:0000259" key="4">
    <source>
        <dbReference type="Pfam" id="PF00881"/>
    </source>
</evidence>
<dbReference type="InterPro" id="IPR050627">
    <property type="entry name" value="Nitroreductase/BluB"/>
</dbReference>
<organism evidence="5 6">
    <name type="scientific">Amedibacillus dolichus</name>
    <dbReference type="NCBI Taxonomy" id="31971"/>
    <lineage>
        <taxon>Bacteria</taxon>
        <taxon>Bacillati</taxon>
        <taxon>Bacillota</taxon>
        <taxon>Erysipelotrichia</taxon>
        <taxon>Erysipelotrichales</taxon>
        <taxon>Erysipelotrichaceae</taxon>
        <taxon>Amedibacillus</taxon>
    </lineage>
</organism>
<gene>
    <name evidence="5" type="ORF">DWZ83_07175</name>
</gene>
<dbReference type="AlphaFoldDB" id="A0A415PA86"/>
<evidence type="ECO:0000313" key="5">
    <source>
        <dbReference type="EMBL" id="RHM09539.1"/>
    </source>
</evidence>
<dbReference type="InterPro" id="IPR029479">
    <property type="entry name" value="Nitroreductase"/>
</dbReference>
<dbReference type="OrthoDB" id="9783470at2"/>
<evidence type="ECO:0000313" key="6">
    <source>
        <dbReference type="Proteomes" id="UP000284868"/>
    </source>
</evidence>
<keyword evidence="2" id="KW-0288">FMN</keyword>
<feature type="domain" description="Nitroreductase" evidence="4">
    <location>
        <begin position="5"/>
        <end position="56"/>
    </location>
</feature>
<dbReference type="PANTHER" id="PTHR23026:SF90">
    <property type="entry name" value="IODOTYROSINE DEIODINASE 1"/>
    <property type="match status" value="1"/>
</dbReference>
<evidence type="ECO:0000256" key="3">
    <source>
        <dbReference type="ARBA" id="ARBA00023002"/>
    </source>
</evidence>
<dbReference type="Gene3D" id="3.40.109.10">
    <property type="entry name" value="NADH Oxidase"/>
    <property type="match status" value="1"/>
</dbReference>
<sequence length="167" mass="19050">MLKEIEKRRSIRQYLNKPIEKEKLKEVLHAGMCAPSARNTQSTRYMIVTNRNALDEMPTLQPYMQMMKQTPCAILVFGDLHCESNPTYLYVNASAAIENMLLEAVHQDLSCCWCAIGPREERIAAFRKYYGIDEQFLPIAAIAIGYGAEEKTQVPAFDETKILSIIE</sequence>
<evidence type="ECO:0000256" key="1">
    <source>
        <dbReference type="ARBA" id="ARBA00022630"/>
    </source>
</evidence>
<proteinExistence type="predicted"/>
<evidence type="ECO:0000256" key="2">
    <source>
        <dbReference type="ARBA" id="ARBA00022643"/>
    </source>
</evidence>
<accession>A0A415PA86</accession>
<dbReference type="RefSeq" id="WP_118365690.1">
    <property type="nucleotide sequence ID" value="NZ_CAJKGD010000001.1"/>
</dbReference>